<evidence type="ECO:0000313" key="3">
    <source>
        <dbReference type="Proteomes" id="UP001527882"/>
    </source>
</evidence>
<gene>
    <name evidence="2" type="ORF">O9H85_30540</name>
</gene>
<organism evidence="2 3">
    <name type="scientific">Paenibacillus gyeongsangnamensis</name>
    <dbReference type="NCBI Taxonomy" id="3388067"/>
    <lineage>
        <taxon>Bacteria</taxon>
        <taxon>Bacillati</taxon>
        <taxon>Bacillota</taxon>
        <taxon>Bacilli</taxon>
        <taxon>Bacillales</taxon>
        <taxon>Paenibacillaceae</taxon>
        <taxon>Paenibacillus</taxon>
    </lineage>
</organism>
<dbReference type="EMBL" id="JAQAGZ010000025">
    <property type="protein sequence ID" value="MCZ8516648.1"/>
    <property type="molecule type" value="Genomic_DNA"/>
</dbReference>
<dbReference type="PANTHER" id="PTHR43205:SF7">
    <property type="entry name" value="PROSTAGLANDIN REDUCTASE 1"/>
    <property type="match status" value="1"/>
</dbReference>
<dbReference type="InterPro" id="IPR036291">
    <property type="entry name" value="NAD(P)-bd_dom_sf"/>
</dbReference>
<dbReference type="InterPro" id="IPR045010">
    <property type="entry name" value="MDR_fam"/>
</dbReference>
<protein>
    <submittedName>
        <fullName evidence="2">NADP-dependent oxidoreductase</fullName>
    </submittedName>
</protein>
<name>A0ABT4QIE9_9BACL</name>
<feature type="domain" description="Alcohol dehydrogenase-like C-terminal" evidence="1">
    <location>
        <begin position="16"/>
        <end position="135"/>
    </location>
</feature>
<dbReference type="CDD" id="cd05288">
    <property type="entry name" value="PGDH"/>
    <property type="match status" value="1"/>
</dbReference>
<sequence length="189" mass="19999">MQSGDTVFVSNAASSVGILAGQIARLKGAKKVIGSAGSASKIDYLVKELGFDAALDYHDSSFKDNLRDLAPDGIDVYFDNVGGKQLEAVIDVMNPFGRIALCGAVVSPDGAFEGVTNLVLAIGKRLTLKGFNVMDHLSRGPSFQAEFSKWLAEGAIKYSETVIEGIELAPQSFVDLLAGKFLGKVVVKL</sequence>
<dbReference type="Pfam" id="PF00107">
    <property type="entry name" value="ADH_zinc_N"/>
    <property type="match status" value="1"/>
</dbReference>
<dbReference type="Gene3D" id="3.90.180.10">
    <property type="entry name" value="Medium-chain alcohol dehydrogenases, catalytic domain"/>
    <property type="match status" value="1"/>
</dbReference>
<dbReference type="InterPro" id="IPR013149">
    <property type="entry name" value="ADH-like_C"/>
</dbReference>
<proteinExistence type="predicted"/>
<accession>A0ABT4QIE9</accession>
<keyword evidence="3" id="KW-1185">Reference proteome</keyword>
<dbReference type="PANTHER" id="PTHR43205">
    <property type="entry name" value="PROSTAGLANDIN REDUCTASE"/>
    <property type="match status" value="1"/>
</dbReference>
<evidence type="ECO:0000313" key="2">
    <source>
        <dbReference type="EMBL" id="MCZ8516648.1"/>
    </source>
</evidence>
<reference evidence="2 3" key="1">
    <citation type="submission" date="2022-12" db="EMBL/GenBank/DDBJ databases">
        <title>Draft genome sequence of Paenibacillus sp. dW9.</title>
        <authorList>
            <person name="Choi E.-W."/>
            <person name="Kim D.-U."/>
        </authorList>
    </citation>
    <scope>NUCLEOTIDE SEQUENCE [LARGE SCALE GENOMIC DNA]</scope>
    <source>
        <strain evidence="3">dW9</strain>
    </source>
</reference>
<dbReference type="Gene3D" id="3.40.50.720">
    <property type="entry name" value="NAD(P)-binding Rossmann-like Domain"/>
    <property type="match status" value="1"/>
</dbReference>
<dbReference type="SUPFAM" id="SSF51735">
    <property type="entry name" value="NAD(P)-binding Rossmann-fold domains"/>
    <property type="match status" value="1"/>
</dbReference>
<comment type="caution">
    <text evidence="2">The sequence shown here is derived from an EMBL/GenBank/DDBJ whole genome shotgun (WGS) entry which is preliminary data.</text>
</comment>
<evidence type="ECO:0000259" key="1">
    <source>
        <dbReference type="Pfam" id="PF00107"/>
    </source>
</evidence>
<dbReference type="Proteomes" id="UP001527882">
    <property type="component" value="Unassembled WGS sequence"/>
</dbReference>